<name>A0ABQ9XZC0_9EUKA</name>
<organism evidence="1 2">
    <name type="scientific">Blattamonas nauphoetae</name>
    <dbReference type="NCBI Taxonomy" id="2049346"/>
    <lineage>
        <taxon>Eukaryota</taxon>
        <taxon>Metamonada</taxon>
        <taxon>Preaxostyla</taxon>
        <taxon>Oxymonadida</taxon>
        <taxon>Blattamonas</taxon>
    </lineage>
</organism>
<gene>
    <name evidence="1" type="ORF">BLNAU_8272</name>
</gene>
<evidence type="ECO:0000313" key="1">
    <source>
        <dbReference type="EMBL" id="KAK2956818.1"/>
    </source>
</evidence>
<accession>A0ABQ9XZC0</accession>
<comment type="caution">
    <text evidence="1">The sequence shown here is derived from an EMBL/GenBank/DDBJ whole genome shotgun (WGS) entry which is preliminary data.</text>
</comment>
<keyword evidence="2" id="KW-1185">Reference proteome</keyword>
<reference evidence="1 2" key="1">
    <citation type="journal article" date="2022" name="bioRxiv">
        <title>Genomics of Preaxostyla Flagellates Illuminates Evolutionary Transitions and the Path Towards Mitochondrial Loss.</title>
        <authorList>
            <person name="Novak L.V.F."/>
            <person name="Treitli S.C."/>
            <person name="Pyrih J."/>
            <person name="Halakuc P."/>
            <person name="Pipaliya S.V."/>
            <person name="Vacek V."/>
            <person name="Brzon O."/>
            <person name="Soukal P."/>
            <person name="Eme L."/>
            <person name="Dacks J.B."/>
            <person name="Karnkowska A."/>
            <person name="Elias M."/>
            <person name="Hampl V."/>
        </authorList>
    </citation>
    <scope>NUCLEOTIDE SEQUENCE [LARGE SCALE GENOMIC DNA]</scope>
    <source>
        <strain evidence="1">NAU3</strain>
        <tissue evidence="1">Gut</tissue>
    </source>
</reference>
<dbReference type="Proteomes" id="UP001281761">
    <property type="component" value="Unassembled WGS sequence"/>
</dbReference>
<proteinExistence type="predicted"/>
<dbReference type="EMBL" id="JARBJD010000052">
    <property type="protein sequence ID" value="KAK2956818.1"/>
    <property type="molecule type" value="Genomic_DNA"/>
</dbReference>
<protein>
    <submittedName>
        <fullName evidence="1">Uncharacterized protein</fullName>
    </submittedName>
</protein>
<evidence type="ECO:0000313" key="2">
    <source>
        <dbReference type="Proteomes" id="UP001281761"/>
    </source>
</evidence>
<sequence length="181" mass="21123">MDVRRLNKKAHTRYGSDVVSTELRFLQTYRYEWMEDSFSFLSTMFVANSSNKLATESSLHSHHQPLRNPQYVPSCHIHRFEPNRYNGRYLDPADTIAVSSPLFQQKCGQTTDKRSDEPLSKFKDSFTKVVKFAALPFDTLFCCFAWSLCTSTDSVFEEHWTSRPSTKEHDFQTSEQTVIRK</sequence>